<dbReference type="GO" id="GO:0005634">
    <property type="term" value="C:nucleus"/>
    <property type="evidence" value="ECO:0007669"/>
    <property type="project" value="UniProtKB-SubCell"/>
</dbReference>
<feature type="compositionally biased region" description="Polar residues" evidence="10">
    <location>
        <begin position="749"/>
        <end position="758"/>
    </location>
</feature>
<feature type="compositionally biased region" description="Acidic residues" evidence="10">
    <location>
        <begin position="705"/>
        <end position="714"/>
    </location>
</feature>
<evidence type="ECO:0000256" key="4">
    <source>
        <dbReference type="ARBA" id="ARBA00022771"/>
    </source>
</evidence>
<dbReference type="Gene3D" id="3.30.710.10">
    <property type="entry name" value="Potassium Channel Kv1.1, Chain A"/>
    <property type="match status" value="1"/>
</dbReference>
<evidence type="ECO:0000256" key="3">
    <source>
        <dbReference type="ARBA" id="ARBA00022737"/>
    </source>
</evidence>
<keyword evidence="11" id="KW-0812">Transmembrane</keyword>
<feature type="compositionally biased region" description="Polar residues" evidence="10">
    <location>
        <begin position="228"/>
        <end position="256"/>
    </location>
</feature>
<keyword evidence="11" id="KW-1133">Transmembrane helix</keyword>
<dbReference type="FunFam" id="3.30.160.60:FF:000099">
    <property type="entry name" value="Zinc finger protein 79"/>
    <property type="match status" value="1"/>
</dbReference>
<feature type="region of interest" description="Disordered" evidence="10">
    <location>
        <begin position="297"/>
        <end position="448"/>
    </location>
</feature>
<dbReference type="InterPro" id="IPR036236">
    <property type="entry name" value="Znf_C2H2_sf"/>
</dbReference>
<evidence type="ECO:0000256" key="10">
    <source>
        <dbReference type="SAM" id="MobiDB-lite"/>
    </source>
</evidence>
<evidence type="ECO:0000313" key="14">
    <source>
        <dbReference type="Proteomes" id="UP000762676"/>
    </source>
</evidence>
<feature type="compositionally biased region" description="Low complexity" evidence="10">
    <location>
        <begin position="914"/>
        <end position="925"/>
    </location>
</feature>
<evidence type="ECO:0000259" key="12">
    <source>
        <dbReference type="PROSITE" id="PS50157"/>
    </source>
</evidence>
<feature type="compositionally biased region" description="Polar residues" evidence="10">
    <location>
        <begin position="718"/>
        <end position="740"/>
    </location>
</feature>
<keyword evidence="11" id="KW-0472">Membrane</keyword>
<evidence type="ECO:0000256" key="7">
    <source>
        <dbReference type="ARBA" id="ARBA00023163"/>
    </source>
</evidence>
<feature type="compositionally biased region" description="Polar residues" evidence="10">
    <location>
        <begin position="846"/>
        <end position="862"/>
    </location>
</feature>
<dbReference type="SUPFAM" id="SSF57667">
    <property type="entry name" value="beta-beta-alpha zinc fingers"/>
    <property type="match status" value="2"/>
</dbReference>
<evidence type="ECO:0000256" key="5">
    <source>
        <dbReference type="ARBA" id="ARBA00022833"/>
    </source>
</evidence>
<feature type="region of interest" description="Disordered" evidence="10">
    <location>
        <begin position="553"/>
        <end position="597"/>
    </location>
</feature>
<dbReference type="InterPro" id="IPR013087">
    <property type="entry name" value="Znf_C2H2_type"/>
</dbReference>
<feature type="region of interest" description="Disordered" evidence="10">
    <location>
        <begin position="830"/>
        <end position="950"/>
    </location>
</feature>
<feature type="domain" description="C2H2-type" evidence="12">
    <location>
        <begin position="952"/>
        <end position="979"/>
    </location>
</feature>
<feature type="domain" description="C2H2-type" evidence="12">
    <location>
        <begin position="1037"/>
        <end position="1065"/>
    </location>
</feature>
<dbReference type="EMBL" id="BMAT01008370">
    <property type="protein sequence ID" value="GFR83200.1"/>
    <property type="molecule type" value="Genomic_DNA"/>
</dbReference>
<keyword evidence="14" id="KW-1185">Reference proteome</keyword>
<feature type="transmembrane region" description="Helical" evidence="11">
    <location>
        <begin position="12"/>
        <end position="33"/>
    </location>
</feature>
<dbReference type="InterPro" id="IPR011333">
    <property type="entry name" value="SKP1/BTB/POZ_sf"/>
</dbReference>
<organism evidence="13 14">
    <name type="scientific">Elysia marginata</name>
    <dbReference type="NCBI Taxonomy" id="1093978"/>
    <lineage>
        <taxon>Eukaryota</taxon>
        <taxon>Metazoa</taxon>
        <taxon>Spiralia</taxon>
        <taxon>Lophotrochozoa</taxon>
        <taxon>Mollusca</taxon>
        <taxon>Gastropoda</taxon>
        <taxon>Heterobranchia</taxon>
        <taxon>Euthyneura</taxon>
        <taxon>Panpulmonata</taxon>
        <taxon>Sacoglossa</taxon>
        <taxon>Placobranchoidea</taxon>
        <taxon>Plakobranchidae</taxon>
        <taxon>Elysia</taxon>
    </lineage>
</organism>
<dbReference type="Gene3D" id="3.30.160.60">
    <property type="entry name" value="Classic Zinc Finger"/>
    <property type="match status" value="4"/>
</dbReference>
<feature type="compositionally biased region" description="Basic and acidic residues" evidence="10">
    <location>
        <begin position="310"/>
        <end position="323"/>
    </location>
</feature>
<reference evidence="13 14" key="1">
    <citation type="journal article" date="2021" name="Elife">
        <title>Chloroplast acquisition without the gene transfer in kleptoplastic sea slugs, Plakobranchus ocellatus.</title>
        <authorList>
            <person name="Maeda T."/>
            <person name="Takahashi S."/>
            <person name="Yoshida T."/>
            <person name="Shimamura S."/>
            <person name="Takaki Y."/>
            <person name="Nagai Y."/>
            <person name="Toyoda A."/>
            <person name="Suzuki Y."/>
            <person name="Arimoto A."/>
            <person name="Ishii H."/>
            <person name="Satoh N."/>
            <person name="Nishiyama T."/>
            <person name="Hasebe M."/>
            <person name="Maruyama T."/>
            <person name="Minagawa J."/>
            <person name="Obokata J."/>
            <person name="Shigenobu S."/>
        </authorList>
    </citation>
    <scope>NUCLEOTIDE SEQUENCE [LARGE SCALE GENOMIC DNA]</scope>
</reference>
<evidence type="ECO:0000256" key="11">
    <source>
        <dbReference type="SAM" id="Phobius"/>
    </source>
</evidence>
<dbReference type="PROSITE" id="PS50157">
    <property type="entry name" value="ZINC_FINGER_C2H2_2"/>
    <property type="match status" value="5"/>
</dbReference>
<feature type="domain" description="C2H2-type" evidence="12">
    <location>
        <begin position="1066"/>
        <end position="1090"/>
    </location>
</feature>
<dbReference type="PANTHER" id="PTHR24394">
    <property type="entry name" value="ZINC FINGER PROTEIN"/>
    <property type="match status" value="1"/>
</dbReference>
<feature type="domain" description="C2H2-type" evidence="12">
    <location>
        <begin position="1009"/>
        <end position="1036"/>
    </location>
</feature>
<dbReference type="Pfam" id="PF00096">
    <property type="entry name" value="zf-C2H2"/>
    <property type="match status" value="5"/>
</dbReference>
<feature type="compositionally biased region" description="Basic and acidic residues" evidence="10">
    <location>
        <begin position="347"/>
        <end position="359"/>
    </location>
</feature>
<feature type="compositionally biased region" description="Basic and acidic residues" evidence="10">
    <location>
        <begin position="664"/>
        <end position="684"/>
    </location>
</feature>
<feature type="compositionally biased region" description="Acidic residues" evidence="10">
    <location>
        <begin position="426"/>
        <end position="441"/>
    </location>
</feature>
<dbReference type="GO" id="GO:0008270">
    <property type="term" value="F:zinc ion binding"/>
    <property type="evidence" value="ECO:0007669"/>
    <property type="project" value="UniProtKB-KW"/>
</dbReference>
<feature type="compositionally biased region" description="Low complexity" evidence="10">
    <location>
        <begin position="336"/>
        <end position="345"/>
    </location>
</feature>
<feature type="compositionally biased region" description="Low complexity" evidence="10">
    <location>
        <begin position="932"/>
        <end position="950"/>
    </location>
</feature>
<dbReference type="GO" id="GO:0000981">
    <property type="term" value="F:DNA-binding transcription factor activity, RNA polymerase II-specific"/>
    <property type="evidence" value="ECO:0007669"/>
    <property type="project" value="TreeGrafter"/>
</dbReference>
<keyword evidence="6" id="KW-0805">Transcription regulation</keyword>
<proteinExistence type="predicted"/>
<dbReference type="PROSITE" id="PS00028">
    <property type="entry name" value="ZINC_FINGER_C2H2_1"/>
    <property type="match status" value="4"/>
</dbReference>
<comment type="subcellular location">
    <subcellularLocation>
        <location evidence="1">Nucleus</location>
    </subcellularLocation>
</comment>
<accession>A0AAV4GDU6</accession>
<keyword evidence="3" id="KW-0677">Repeat</keyword>
<protein>
    <submittedName>
        <fullName evidence="13">Zinc finger protein</fullName>
    </submittedName>
</protein>
<feature type="compositionally biased region" description="Polar residues" evidence="10">
    <location>
        <begin position="1104"/>
        <end position="1113"/>
    </location>
</feature>
<feature type="region of interest" description="Disordered" evidence="10">
    <location>
        <begin position="1098"/>
        <end position="1140"/>
    </location>
</feature>
<feature type="compositionally biased region" description="Polar residues" evidence="10">
    <location>
        <begin position="1121"/>
        <end position="1140"/>
    </location>
</feature>
<keyword evidence="8" id="KW-0539">Nucleus</keyword>
<evidence type="ECO:0000256" key="8">
    <source>
        <dbReference type="ARBA" id="ARBA00023242"/>
    </source>
</evidence>
<dbReference type="SMART" id="SM00355">
    <property type="entry name" value="ZnF_C2H2"/>
    <property type="match status" value="7"/>
</dbReference>
<dbReference type="Proteomes" id="UP000762676">
    <property type="component" value="Unassembled WGS sequence"/>
</dbReference>
<sequence length="1140" mass="124635">MKQLQQVNIPIVLDQIIICYMFTVLPTVPQMFYTSPKPPSEYRLENVDETAFLKIIEFCYTSAISVTQDLAWPLLSAAALVELPEICGLCCDLLASDLSVASCLAMHLSAVRLSQTAAAQLLKASSQFLEDNIIELSTSQQLFDLNELELVELFKSLSQPSALACVKLATSWLSRSERSTQVKVVDQLKQTCPHLDSELTDFVIQTGTASPSAEDPSVDGKNDRPLDTSCTSSRDLSSWPSHRTTLAPQWNDSGYSEPSKRAEQAGEEDDQQHICIGCGDTFDSSEDLLAHRKRECEDEGNDVSQLKDASVSKDGQKVSEKQELSVGDRNGSAKDSISTSTISKTSNKKEHEGSAEKEISATSREVNLSECKDDIKEVEDSETNQNPEVEKDSTGFSKSEPSREKESLDINDSNNNGINAKLTDADSSDDIDVVNDDEPEEGSSKRGQAYSIYTEGLLGDRAKLGQNGSSGLKCQFCGLSVFDDEEELVAHWKDVHGVCQETPQQQRNRGNDGAGLRGQLDDPYGMSHSYLKRGYRADNEQESDSSVLKTLAKQPKLDGPHQEKEEMAMQVKKELSDNPEIKSSTEPWSAKPDDLRGRLGQEGDVAGFLQYMQQYNELAKWYMDQGFVYCTLCMIYHDKNYECPKSHKGSRHNPLEAQDPSSLRGKEIALNLKREKNKLGDESKSFNGTDVESLEKGKSTPSNGCEEEQEEEGPLDMSKTSQDFSTSTQYSSRLHSAKQATETEKEIGSHQSQESQYFSQHQMELAQYYSRVMAAVAAANGSTDAAQFGLAGPYGAHAPVPSGFSSSAMFITPTASTSDGGVKMSLANGSQDSCATHGVRPEGSLYGTSAASSPPGSVSKKNYGTHFKVPSDVDPFSPPSTAQSFHRRQQQNYHSAAHNVQDVSTATKERGLTSPASSAPFSLSPNDASEASQSSSNGKSQSGKKSGSRQGFPCPVCNRVFSYQASLFTHMRVHSPSARKYQCNLCHKTFDRAPDLKVHVCPNGVEKPYVCPSCGQTFAKNIHLKRHLATHSGLKPYPCWVCGKRFSRSDHLKRHTQSIHAGSRPHGCHLCGKEFVRKYELNKHMLIHTNIVAGEQADPGGPLLTNSHATATPQGLGEVPSGTTGPLTMQLPVTRSTLST</sequence>
<evidence type="ECO:0000256" key="1">
    <source>
        <dbReference type="ARBA" id="ARBA00004123"/>
    </source>
</evidence>
<feature type="region of interest" description="Disordered" evidence="10">
    <location>
        <begin position="208"/>
        <end position="270"/>
    </location>
</feature>
<feature type="region of interest" description="Disordered" evidence="10">
    <location>
        <begin position="644"/>
        <end position="758"/>
    </location>
</feature>
<evidence type="ECO:0000313" key="13">
    <source>
        <dbReference type="EMBL" id="GFR83200.1"/>
    </source>
</evidence>
<evidence type="ECO:0000256" key="2">
    <source>
        <dbReference type="ARBA" id="ARBA00022723"/>
    </source>
</evidence>
<dbReference type="PANTHER" id="PTHR24394:SF58">
    <property type="entry name" value="ZINC FINGER AND BTB DOMAIN CONTAINING 33"/>
    <property type="match status" value="1"/>
</dbReference>
<comment type="caution">
    <text evidence="13">The sequence shown here is derived from an EMBL/GenBank/DDBJ whole genome shotgun (WGS) entry which is preliminary data.</text>
</comment>
<dbReference type="FunFam" id="3.30.160.60:FF:000446">
    <property type="entry name" value="Zinc finger protein"/>
    <property type="match status" value="1"/>
</dbReference>
<keyword evidence="7" id="KW-0804">Transcription</keyword>
<gene>
    <name evidence="13" type="ORF">ElyMa_004117900</name>
</gene>
<keyword evidence="5" id="KW-0862">Zinc</keyword>
<name>A0AAV4GDU6_9GAST</name>
<keyword evidence="4 9" id="KW-0863">Zinc-finger</keyword>
<feature type="region of interest" description="Disordered" evidence="10">
    <location>
        <begin position="501"/>
        <end position="529"/>
    </location>
</feature>
<dbReference type="FunFam" id="3.30.160.60:FF:000100">
    <property type="entry name" value="Zinc finger 45-like"/>
    <property type="match status" value="1"/>
</dbReference>
<evidence type="ECO:0000256" key="9">
    <source>
        <dbReference type="PROSITE-ProRule" id="PRU00042"/>
    </source>
</evidence>
<dbReference type="AlphaFoldDB" id="A0AAV4GDU6"/>
<feature type="domain" description="C2H2-type" evidence="12">
    <location>
        <begin position="981"/>
        <end position="1008"/>
    </location>
</feature>
<keyword evidence="2" id="KW-0479">Metal-binding</keyword>
<dbReference type="SUPFAM" id="SSF54695">
    <property type="entry name" value="POZ domain"/>
    <property type="match status" value="1"/>
</dbReference>
<feature type="compositionally biased region" description="Basic and acidic residues" evidence="10">
    <location>
        <begin position="555"/>
        <end position="580"/>
    </location>
</feature>
<evidence type="ECO:0000256" key="6">
    <source>
        <dbReference type="ARBA" id="ARBA00023015"/>
    </source>
</evidence>